<evidence type="ECO:0000256" key="8">
    <source>
        <dbReference type="SAM" id="MobiDB-lite"/>
    </source>
</evidence>
<evidence type="ECO:0000313" key="11">
    <source>
        <dbReference type="EMBL" id="GES20789.1"/>
    </source>
</evidence>
<evidence type="ECO:0000256" key="1">
    <source>
        <dbReference type="ARBA" id="ARBA00012513"/>
    </source>
</evidence>
<dbReference type="Proteomes" id="UP000377595">
    <property type="component" value="Unassembled WGS sequence"/>
</dbReference>
<feature type="binding site" evidence="7">
    <location>
        <position position="41"/>
    </location>
    <ligand>
        <name>ATP</name>
        <dbReference type="ChEBI" id="CHEBI:30616"/>
    </ligand>
</feature>
<gene>
    <name evidence="11" type="ORF">Aple_036850</name>
</gene>
<dbReference type="InterPro" id="IPR017441">
    <property type="entry name" value="Protein_kinase_ATP_BS"/>
</dbReference>
<keyword evidence="9" id="KW-0472">Membrane</keyword>
<dbReference type="PROSITE" id="PS00107">
    <property type="entry name" value="PROTEIN_KINASE_ATP"/>
    <property type="match status" value="1"/>
</dbReference>
<evidence type="ECO:0000256" key="5">
    <source>
        <dbReference type="ARBA" id="ARBA00022777"/>
    </source>
</evidence>
<protein>
    <recommendedName>
        <fullName evidence="1">non-specific serine/threonine protein kinase</fullName>
        <ecNumber evidence="1">2.7.11.1</ecNumber>
    </recommendedName>
</protein>
<proteinExistence type="predicted"/>
<keyword evidence="9" id="KW-1133">Transmembrane helix</keyword>
<sequence>MSEAGAPLVQGYEVLDILGQGGFGIVYRARQLAVGREVALKIDNRVLVSDRDRRRFMREVTSAGALSGHPHVADVYDAGVMPDGRPYMVLELCPGGSLADRLRKHGPLSVREVRDIGIKIADALAAAHAAGVLHRDVKPANILLNSYGLVALSDFGLATMPSAGEGAEMSVTRESLTPAYAPPEAFDLSEPTATGDVYALAATLYALLSGRPPRFPQNGVVNIAVIMALHRQPIPDIAGVPVALVDVLREAMASNPAHRTPTAARFRDALTLLTVDGTSAGPAPAALANPADRHREYAAPPGSPGSGSPGSGSPGLPGSPGSPEFPPPPPGSRAFPPSGPHEHAGRPGPSGYAGPPPGPPGYAPPPGPPMYAPPPGQAGYAAPPTPYAMTSPGGKHPVADVHRAPTTPKIAPPPTPPARNSTIIFAVVAAIFALALAGGIAYLVMEKDPPTSGEVGSNGDNPGIGQSIGTGQEKPAIEVATYTEGCAATVVKGGACVKEAECWSGIVSIAGAVTAPRVGCEAQHAWETFAIAPLPLDALTSNLNELEQNPTVAKLCSMSVLMASRSATAARYTADKWQLSVLPPSTEQFARGVRSYRCVGGVLGRNVPGTYFNK</sequence>
<dbReference type="SMART" id="SM00220">
    <property type="entry name" value="S_TKc"/>
    <property type="match status" value="1"/>
</dbReference>
<dbReference type="Pfam" id="PF00069">
    <property type="entry name" value="Pkinase"/>
    <property type="match status" value="1"/>
</dbReference>
<feature type="compositionally biased region" description="Pro residues" evidence="8">
    <location>
        <begin position="354"/>
        <end position="376"/>
    </location>
</feature>
<accession>A0A5M3XKV3</accession>
<feature type="compositionally biased region" description="Gly residues" evidence="8">
    <location>
        <begin position="304"/>
        <end position="315"/>
    </location>
</feature>
<dbReference type="OrthoDB" id="9762169at2"/>
<keyword evidence="9" id="KW-0812">Transmembrane</keyword>
<dbReference type="AlphaFoldDB" id="A0A5M3XKV3"/>
<keyword evidence="6 7" id="KW-0067">ATP-binding</keyword>
<keyword evidence="3" id="KW-0808">Transferase</keyword>
<dbReference type="InterPro" id="IPR011009">
    <property type="entry name" value="Kinase-like_dom_sf"/>
</dbReference>
<evidence type="ECO:0000313" key="12">
    <source>
        <dbReference type="Proteomes" id="UP000377595"/>
    </source>
</evidence>
<dbReference type="GO" id="GO:0005524">
    <property type="term" value="F:ATP binding"/>
    <property type="evidence" value="ECO:0007669"/>
    <property type="project" value="UniProtKB-UniRule"/>
</dbReference>
<comment type="caution">
    <text evidence="11">The sequence shown here is derived from an EMBL/GenBank/DDBJ whole genome shotgun (WGS) entry which is preliminary data.</text>
</comment>
<keyword evidence="12" id="KW-1185">Reference proteome</keyword>
<dbReference type="PROSITE" id="PS50011">
    <property type="entry name" value="PROTEIN_KINASE_DOM"/>
    <property type="match status" value="1"/>
</dbReference>
<evidence type="ECO:0000259" key="10">
    <source>
        <dbReference type="PROSITE" id="PS50011"/>
    </source>
</evidence>
<feature type="domain" description="Protein kinase" evidence="10">
    <location>
        <begin position="12"/>
        <end position="273"/>
    </location>
</feature>
<dbReference type="EMBL" id="BLAF01000019">
    <property type="protein sequence ID" value="GES20789.1"/>
    <property type="molecule type" value="Genomic_DNA"/>
</dbReference>
<evidence type="ECO:0000256" key="6">
    <source>
        <dbReference type="ARBA" id="ARBA00022840"/>
    </source>
</evidence>
<dbReference type="InterPro" id="IPR000719">
    <property type="entry name" value="Prot_kinase_dom"/>
</dbReference>
<organism evidence="11 12">
    <name type="scientific">Acrocarpospora pleiomorpha</name>
    <dbReference type="NCBI Taxonomy" id="90975"/>
    <lineage>
        <taxon>Bacteria</taxon>
        <taxon>Bacillati</taxon>
        <taxon>Actinomycetota</taxon>
        <taxon>Actinomycetes</taxon>
        <taxon>Streptosporangiales</taxon>
        <taxon>Streptosporangiaceae</taxon>
        <taxon>Acrocarpospora</taxon>
    </lineage>
</organism>
<feature type="region of interest" description="Disordered" evidence="8">
    <location>
        <begin position="294"/>
        <end position="417"/>
    </location>
</feature>
<keyword evidence="4 7" id="KW-0547">Nucleotide-binding</keyword>
<evidence type="ECO:0000256" key="4">
    <source>
        <dbReference type="ARBA" id="ARBA00022741"/>
    </source>
</evidence>
<feature type="transmembrane region" description="Helical" evidence="9">
    <location>
        <begin position="423"/>
        <end position="444"/>
    </location>
</feature>
<dbReference type="CDD" id="cd14014">
    <property type="entry name" value="STKc_PknB_like"/>
    <property type="match status" value="1"/>
</dbReference>
<evidence type="ECO:0000256" key="7">
    <source>
        <dbReference type="PROSITE-ProRule" id="PRU10141"/>
    </source>
</evidence>
<dbReference type="EC" id="2.7.11.1" evidence="1"/>
<evidence type="ECO:0000256" key="9">
    <source>
        <dbReference type="SAM" id="Phobius"/>
    </source>
</evidence>
<dbReference type="PANTHER" id="PTHR43289:SF6">
    <property type="entry name" value="SERINE_THREONINE-PROTEIN KINASE NEKL-3"/>
    <property type="match status" value="1"/>
</dbReference>
<dbReference type="InterPro" id="IPR008271">
    <property type="entry name" value="Ser/Thr_kinase_AS"/>
</dbReference>
<dbReference type="SUPFAM" id="SSF56112">
    <property type="entry name" value="Protein kinase-like (PK-like)"/>
    <property type="match status" value="1"/>
</dbReference>
<dbReference type="RefSeq" id="WP_155345821.1">
    <property type="nucleotide sequence ID" value="NZ_BAAAHM010000032.1"/>
</dbReference>
<reference evidence="11 12" key="1">
    <citation type="submission" date="2019-10" db="EMBL/GenBank/DDBJ databases">
        <title>Whole genome shotgun sequence of Acrocarpospora pleiomorpha NBRC 16267.</title>
        <authorList>
            <person name="Ichikawa N."/>
            <person name="Kimura A."/>
            <person name="Kitahashi Y."/>
            <person name="Komaki H."/>
            <person name="Oguchi A."/>
        </authorList>
    </citation>
    <scope>NUCLEOTIDE SEQUENCE [LARGE SCALE GENOMIC DNA]</scope>
    <source>
        <strain evidence="11 12">NBRC 16267</strain>
    </source>
</reference>
<evidence type="ECO:0000256" key="3">
    <source>
        <dbReference type="ARBA" id="ARBA00022679"/>
    </source>
</evidence>
<dbReference type="PANTHER" id="PTHR43289">
    <property type="entry name" value="MITOGEN-ACTIVATED PROTEIN KINASE KINASE KINASE 20-RELATED"/>
    <property type="match status" value="1"/>
</dbReference>
<keyword evidence="5" id="KW-0418">Kinase</keyword>
<dbReference type="GO" id="GO:0004674">
    <property type="term" value="F:protein serine/threonine kinase activity"/>
    <property type="evidence" value="ECO:0007669"/>
    <property type="project" value="UniProtKB-KW"/>
</dbReference>
<feature type="region of interest" description="Disordered" evidence="8">
    <location>
        <begin position="450"/>
        <end position="470"/>
    </location>
</feature>
<name>A0A5M3XKV3_9ACTN</name>
<dbReference type="PROSITE" id="PS00108">
    <property type="entry name" value="PROTEIN_KINASE_ST"/>
    <property type="match status" value="1"/>
</dbReference>
<dbReference type="Gene3D" id="1.10.510.10">
    <property type="entry name" value="Transferase(Phosphotransferase) domain 1"/>
    <property type="match status" value="1"/>
</dbReference>
<evidence type="ECO:0000256" key="2">
    <source>
        <dbReference type="ARBA" id="ARBA00022527"/>
    </source>
</evidence>
<keyword evidence="2" id="KW-0723">Serine/threonine-protein kinase</keyword>